<gene>
    <name evidence="3" type="primary">GUF1</name>
</gene>
<dbReference type="InterPro" id="IPR002035">
    <property type="entry name" value="VWF_A"/>
</dbReference>
<evidence type="ECO:0000313" key="3">
    <source>
        <dbReference type="Ensembl" id="ENSEEEP00000062590.1"/>
    </source>
</evidence>
<dbReference type="Ensembl" id="ENSEEET00000059893.1">
    <property type="protein sequence ID" value="ENSEEEP00000062590.1"/>
    <property type="gene ID" value="ENSEEEG00000025366.1"/>
</dbReference>
<dbReference type="InterPro" id="IPR036465">
    <property type="entry name" value="vWFA_dom_sf"/>
</dbReference>
<sequence>MTAAWVPLLSMQFVNSSKTLLTLCQLDLMRCKLEWLCFPPPQDLRFTLTHTAQRILSSLPLANRSAILIMISISIEFEITTIQTQRVVRDIVFLVDGADYVENNLPAVRDFISSIVQQLDVRPERVRIGLIQFAEGQRTEFYLNSYSTKQDILAKIAQMQLMGGNVLNTGAALKYALANHFQTSAGSRVSQGVQQVLVLITGSPSQDEVKRVADQVALAGVLTFAVGAGQVEESELKKIAFVENLAYYQRTFRGLPNVVKNIMTPLITVVGEPGKLMNISRDVAFLIDGSDNVRGDFGHIRDFIIKVIEPLDVGFDKVRVAVVQHSERLTPNFYLNTYKTKEEVLGALRQLSFVGGRSLNTGAALTYMKDTILSSSYGSRANQNVPQFLIVLMGGKSSDSVKEASDAVEN</sequence>
<dbReference type="GO" id="GO:0005615">
    <property type="term" value="C:extracellular space"/>
    <property type="evidence" value="ECO:0007669"/>
    <property type="project" value="TreeGrafter"/>
</dbReference>
<dbReference type="AlphaFoldDB" id="A0AAY5F0V0"/>
<protein>
    <recommendedName>
        <fullName evidence="2">VWFA domain-containing protein</fullName>
    </recommendedName>
</protein>
<dbReference type="GeneTree" id="ENSGT00940000156462"/>
<feature type="domain" description="VWFA" evidence="2">
    <location>
        <begin position="282"/>
        <end position="410"/>
    </location>
</feature>
<dbReference type="SMART" id="SM00327">
    <property type="entry name" value="VWA"/>
    <property type="match status" value="2"/>
</dbReference>
<organism evidence="3 4">
    <name type="scientific">Electrophorus electricus</name>
    <name type="common">Electric eel</name>
    <name type="synonym">Gymnotus electricus</name>
    <dbReference type="NCBI Taxonomy" id="8005"/>
    <lineage>
        <taxon>Eukaryota</taxon>
        <taxon>Metazoa</taxon>
        <taxon>Chordata</taxon>
        <taxon>Craniata</taxon>
        <taxon>Vertebrata</taxon>
        <taxon>Euteleostomi</taxon>
        <taxon>Actinopterygii</taxon>
        <taxon>Neopterygii</taxon>
        <taxon>Teleostei</taxon>
        <taxon>Ostariophysi</taxon>
        <taxon>Gymnotiformes</taxon>
        <taxon>Gymnotoidei</taxon>
        <taxon>Gymnotidae</taxon>
        <taxon>Electrophorus</taxon>
    </lineage>
</organism>
<feature type="domain" description="VWFA" evidence="2">
    <location>
        <begin position="90"/>
        <end position="262"/>
    </location>
</feature>
<keyword evidence="1" id="KW-0732">Signal</keyword>
<dbReference type="GO" id="GO:0005581">
    <property type="term" value="C:collagen trimer"/>
    <property type="evidence" value="ECO:0007669"/>
    <property type="project" value="UniProtKB-KW"/>
</dbReference>
<name>A0AAY5F0V0_ELEEL</name>
<reference evidence="3 4" key="1">
    <citation type="submission" date="2020-05" db="EMBL/GenBank/DDBJ databases">
        <title>Electrophorus electricus (electric eel) genome, fEleEle1, primary haplotype.</title>
        <authorList>
            <person name="Myers G."/>
            <person name="Meyer A."/>
            <person name="Fedrigo O."/>
            <person name="Formenti G."/>
            <person name="Rhie A."/>
            <person name="Tracey A."/>
            <person name="Sims Y."/>
            <person name="Jarvis E.D."/>
        </authorList>
    </citation>
    <scope>NUCLEOTIDE SEQUENCE [LARGE SCALE GENOMIC DNA]</scope>
</reference>
<keyword evidence="4" id="KW-1185">Reference proteome</keyword>
<dbReference type="PROSITE" id="PS50234">
    <property type="entry name" value="VWFA"/>
    <property type="match status" value="2"/>
</dbReference>
<proteinExistence type="predicted"/>
<dbReference type="PANTHER" id="PTHR24020">
    <property type="entry name" value="COLLAGEN ALPHA"/>
    <property type="match status" value="1"/>
</dbReference>
<evidence type="ECO:0000259" key="2">
    <source>
        <dbReference type="PROSITE" id="PS50234"/>
    </source>
</evidence>
<accession>A0AAY5F0V0</accession>
<reference evidence="3" key="3">
    <citation type="submission" date="2025-09" db="UniProtKB">
        <authorList>
            <consortium name="Ensembl"/>
        </authorList>
    </citation>
    <scope>IDENTIFICATION</scope>
</reference>
<evidence type="ECO:0000313" key="4">
    <source>
        <dbReference type="Proteomes" id="UP000314983"/>
    </source>
</evidence>
<reference evidence="3" key="2">
    <citation type="submission" date="2025-08" db="UniProtKB">
        <authorList>
            <consortium name="Ensembl"/>
        </authorList>
    </citation>
    <scope>IDENTIFICATION</scope>
</reference>
<dbReference type="GO" id="GO:0007155">
    <property type="term" value="P:cell adhesion"/>
    <property type="evidence" value="ECO:0007669"/>
    <property type="project" value="UniProtKB-KW"/>
</dbReference>
<dbReference type="Proteomes" id="UP000314983">
    <property type="component" value="Chromosome 2"/>
</dbReference>
<dbReference type="Gene3D" id="3.40.50.410">
    <property type="entry name" value="von Willebrand factor, type A domain"/>
    <property type="match status" value="2"/>
</dbReference>
<evidence type="ECO:0000256" key="1">
    <source>
        <dbReference type="SAM" id="SignalP"/>
    </source>
</evidence>
<feature type="chain" id="PRO_5046882692" description="VWFA domain-containing protein" evidence="1">
    <location>
        <begin position="17"/>
        <end position="410"/>
    </location>
</feature>
<dbReference type="PANTHER" id="PTHR24020:SF13">
    <property type="entry name" value="COLLAGEN ALPHA-3(VI) CHAIN"/>
    <property type="match status" value="1"/>
</dbReference>
<dbReference type="InterPro" id="IPR050525">
    <property type="entry name" value="ECM_Assembly_Org"/>
</dbReference>
<dbReference type="SUPFAM" id="SSF53300">
    <property type="entry name" value="vWA-like"/>
    <property type="match status" value="2"/>
</dbReference>
<dbReference type="Pfam" id="PF00092">
    <property type="entry name" value="VWA"/>
    <property type="match status" value="2"/>
</dbReference>
<feature type="signal peptide" evidence="1">
    <location>
        <begin position="1"/>
        <end position="16"/>
    </location>
</feature>